<comment type="caution">
    <text evidence="7">The sequence shown here is derived from an EMBL/GenBank/DDBJ whole genome shotgun (WGS) entry which is preliminary data.</text>
</comment>
<feature type="non-terminal residue" evidence="7">
    <location>
        <position position="89"/>
    </location>
</feature>
<gene>
    <name evidence="7" type="ORF">BOH78_5391</name>
</gene>
<keyword evidence="4 6" id="KW-0472">Membrane</keyword>
<sequence>MSSVSSVEKPNESHDDINAPVSDDGALQQQQQQADDIVPAAPKTTYLFAAFTCILIAFGGFVFGWDTGTISGFVNMPDFVNRYGQISSE</sequence>
<keyword evidence="7" id="KW-0813">Transport</keyword>
<protein>
    <submittedName>
        <fullName evidence="7">Low-affinity glucose transporter</fullName>
    </submittedName>
</protein>
<evidence type="ECO:0000256" key="4">
    <source>
        <dbReference type="ARBA" id="ARBA00023136"/>
    </source>
</evidence>
<evidence type="ECO:0000256" key="5">
    <source>
        <dbReference type="SAM" id="MobiDB-lite"/>
    </source>
</evidence>
<accession>A0A1V2LGN6</accession>
<evidence type="ECO:0000256" key="1">
    <source>
        <dbReference type="ARBA" id="ARBA00004370"/>
    </source>
</evidence>
<reference evidence="8" key="1">
    <citation type="journal article" date="2017" name="Genome Announc.">
        <title>Genome sequences of Cyberlindnera fabianii 65, Pichia kudriavzevii 129, and Saccharomyces cerevisiae 131 isolated from fermented masau fruits in Zimbabwe.</title>
        <authorList>
            <person name="van Rijswijck I.M.H."/>
            <person name="Derks M.F.L."/>
            <person name="Abee T."/>
            <person name="de Ridder D."/>
            <person name="Smid E.J."/>
        </authorList>
    </citation>
    <scope>NUCLEOTIDE SEQUENCE [LARGE SCALE GENOMIC DNA]</scope>
    <source>
        <strain evidence="8">129</strain>
    </source>
</reference>
<dbReference type="InterPro" id="IPR005828">
    <property type="entry name" value="MFS_sugar_transport-like"/>
</dbReference>
<feature type="region of interest" description="Disordered" evidence="5">
    <location>
        <begin position="1"/>
        <end position="35"/>
    </location>
</feature>
<dbReference type="Proteomes" id="UP000189274">
    <property type="component" value="Unassembled WGS sequence"/>
</dbReference>
<dbReference type="Pfam" id="PF00083">
    <property type="entry name" value="Sugar_tr"/>
    <property type="match status" value="1"/>
</dbReference>
<evidence type="ECO:0000313" key="7">
    <source>
        <dbReference type="EMBL" id="ONH70241.1"/>
    </source>
</evidence>
<keyword evidence="7" id="KW-0762">Sugar transport</keyword>
<evidence type="ECO:0000313" key="8">
    <source>
        <dbReference type="Proteomes" id="UP000189274"/>
    </source>
</evidence>
<dbReference type="AlphaFoldDB" id="A0A1V2LGN6"/>
<organism evidence="7 8">
    <name type="scientific">Pichia kudriavzevii</name>
    <name type="common">Yeast</name>
    <name type="synonym">Issatchenkia orientalis</name>
    <dbReference type="NCBI Taxonomy" id="4909"/>
    <lineage>
        <taxon>Eukaryota</taxon>
        <taxon>Fungi</taxon>
        <taxon>Dikarya</taxon>
        <taxon>Ascomycota</taxon>
        <taxon>Saccharomycotina</taxon>
        <taxon>Pichiomycetes</taxon>
        <taxon>Pichiales</taxon>
        <taxon>Pichiaceae</taxon>
        <taxon>Pichia</taxon>
    </lineage>
</organism>
<evidence type="ECO:0000256" key="6">
    <source>
        <dbReference type="SAM" id="Phobius"/>
    </source>
</evidence>
<keyword evidence="2 6" id="KW-0812">Transmembrane</keyword>
<keyword evidence="3 6" id="KW-1133">Transmembrane helix</keyword>
<proteinExistence type="predicted"/>
<evidence type="ECO:0000256" key="3">
    <source>
        <dbReference type="ARBA" id="ARBA00022989"/>
    </source>
</evidence>
<comment type="subcellular location">
    <subcellularLocation>
        <location evidence="1">Membrane</location>
    </subcellularLocation>
</comment>
<feature type="transmembrane region" description="Helical" evidence="6">
    <location>
        <begin position="46"/>
        <end position="65"/>
    </location>
</feature>
<dbReference type="GO" id="GO:0016020">
    <property type="term" value="C:membrane"/>
    <property type="evidence" value="ECO:0007669"/>
    <property type="project" value="UniProtKB-SubCell"/>
</dbReference>
<evidence type="ECO:0000256" key="2">
    <source>
        <dbReference type="ARBA" id="ARBA00022692"/>
    </source>
</evidence>
<dbReference type="EMBL" id="MQVM01000194">
    <property type="protein sequence ID" value="ONH70241.1"/>
    <property type="molecule type" value="Genomic_DNA"/>
</dbReference>
<dbReference type="GO" id="GO:0022857">
    <property type="term" value="F:transmembrane transporter activity"/>
    <property type="evidence" value="ECO:0007669"/>
    <property type="project" value="InterPro"/>
</dbReference>
<name>A0A1V2LGN6_PICKU</name>